<keyword evidence="5 9" id="KW-0812">Transmembrane</keyword>
<evidence type="ECO:0000256" key="3">
    <source>
        <dbReference type="ARBA" id="ARBA00022450"/>
    </source>
</evidence>
<dbReference type="InterPro" id="IPR011009">
    <property type="entry name" value="Kinase-like_dom_sf"/>
</dbReference>
<dbReference type="GO" id="GO:0031177">
    <property type="term" value="F:phosphopantetheine binding"/>
    <property type="evidence" value="ECO:0007669"/>
    <property type="project" value="InterPro"/>
</dbReference>
<feature type="transmembrane region" description="Helical" evidence="9">
    <location>
        <begin position="1759"/>
        <end position="1780"/>
    </location>
</feature>
<feature type="region of interest" description="Disordered" evidence="8">
    <location>
        <begin position="964"/>
        <end position="987"/>
    </location>
</feature>
<evidence type="ECO:0000256" key="6">
    <source>
        <dbReference type="ARBA" id="ARBA00022989"/>
    </source>
</evidence>
<dbReference type="Gene3D" id="3.30.559.10">
    <property type="entry name" value="Chloramphenicol acetyltransferase-like domain"/>
    <property type="match status" value="1"/>
</dbReference>
<dbReference type="Gene3D" id="3.40.50.980">
    <property type="match status" value="2"/>
</dbReference>
<dbReference type="InterPro" id="IPR025110">
    <property type="entry name" value="AMP-bd_C"/>
</dbReference>
<dbReference type="GO" id="GO:0022857">
    <property type="term" value="F:transmembrane transporter activity"/>
    <property type="evidence" value="ECO:0007669"/>
    <property type="project" value="InterPro"/>
</dbReference>
<dbReference type="FunFam" id="3.40.50.980:FF:000001">
    <property type="entry name" value="Non-ribosomal peptide synthetase"/>
    <property type="match status" value="1"/>
</dbReference>
<dbReference type="GO" id="GO:0008610">
    <property type="term" value="P:lipid biosynthetic process"/>
    <property type="evidence" value="ECO:0007669"/>
    <property type="project" value="UniProtKB-ARBA"/>
</dbReference>
<comment type="caution">
    <text evidence="12">The sequence shown here is derived from an EMBL/GenBank/DDBJ whole genome shotgun (WGS) entry which is preliminary data.</text>
</comment>
<evidence type="ECO:0000256" key="5">
    <source>
        <dbReference type="ARBA" id="ARBA00022692"/>
    </source>
</evidence>
<dbReference type="GO" id="GO:0003824">
    <property type="term" value="F:catalytic activity"/>
    <property type="evidence" value="ECO:0007669"/>
    <property type="project" value="InterPro"/>
</dbReference>
<dbReference type="InterPro" id="IPR001031">
    <property type="entry name" value="Thioesterase"/>
</dbReference>
<feature type="transmembrane region" description="Helical" evidence="9">
    <location>
        <begin position="1869"/>
        <end position="1889"/>
    </location>
</feature>
<evidence type="ECO:0000256" key="8">
    <source>
        <dbReference type="SAM" id="MobiDB-lite"/>
    </source>
</evidence>
<dbReference type="InterPro" id="IPR029058">
    <property type="entry name" value="AB_hydrolase_fold"/>
</dbReference>
<dbReference type="PANTHER" id="PTHR45527:SF1">
    <property type="entry name" value="FATTY ACID SYNTHASE"/>
    <property type="match status" value="1"/>
</dbReference>
<dbReference type="Gene3D" id="3.30.559.30">
    <property type="entry name" value="Nonribosomal peptide synthetase, condensation domain"/>
    <property type="match status" value="1"/>
</dbReference>
<feature type="transmembrane region" description="Helical" evidence="9">
    <location>
        <begin position="1549"/>
        <end position="1569"/>
    </location>
</feature>
<reference evidence="12 13" key="1">
    <citation type="submission" date="2021-01" db="EMBL/GenBank/DDBJ databases">
        <title>Whole genome shotgun sequence of Planobispora longispora NBRC 13918.</title>
        <authorList>
            <person name="Komaki H."/>
            <person name="Tamura T."/>
        </authorList>
    </citation>
    <scope>NUCLEOTIDE SEQUENCE [LARGE SCALE GENOMIC DNA]</scope>
    <source>
        <strain evidence="12 13">NBRC 13918</strain>
    </source>
</reference>
<dbReference type="Gene3D" id="3.30.300.30">
    <property type="match status" value="1"/>
</dbReference>
<dbReference type="InterPro" id="IPR045851">
    <property type="entry name" value="AMP-bd_C_sf"/>
</dbReference>
<sequence>MTSSPGLSSSNVQLSDAKRALLEQRLRRRASGRVPTVPVRPPGRPVPLSFGQERLWFMDQFAPGNAAYTIPISLRLRGPLDPGRLELALRAAVARHESLRMRFPADEDGRPYVVVDEEAEVELRRAAAGSEAAATEILTAEMARPFDLAADPPIRATLVRIAEDDHALLVTVHHIVADGWSVEILTDELRALYGGADLPDLEVQYGDFALWQRERPVAEADLDYWRERLAGVPPLELPADGRRAAEQTYAGASHGFLLDRELVDAVGALARQEGATLHMATLAAYQALLGRWSGQDDFAVGSPVGGRPRRELEGVVGLFINVLAIRADLGGDPSFRELLDRVRRSTTDAYAHQELPFERLVGELGIVRDVSRPPVFQVGLAFQSYHGAQRPAWPDLTVEPFTLDAPAARFDLELFLEEEPEGLRGTFVYNRDLFGPDTVAGLVSHFETLLRAAAAAPETRVSELEILPPAERERILAHAAGPCEPYGGDATLGSLFEAQAARTPDAVAVEFEDVRLTYAELDGWANRLAHRLRELGVGPGSRVAICAERSPELVAGLLGTLKAGGAYVPLDPDYPADRLAFMLSDAGAAVLLVQEAVRDRLPPTGARTGPSGASPDTASPDDASPGLPPDGPVAVSLDAPLTGYPATPPQPAAASSDIAYMIYTSGSTGRPKGVPNTHAGIGNRLDWMQRAYRLSGDDVVMQKTPAGFDVSVWEFFWPLVTGARLLLARPGGHRDTAYLRDLITGRGVTTMHFVPSMLAAFLAEEDIERCSSLRRVVCSGEELPPHVADRFFARLPQVELYNLYGPTEAAVDVTLWRCEPGDATVPIGRPVQNTALYVLDRHLRPVPYGVPGELHIGGVQLATGYHDRPALTAERFVPDPFGPPGARLYKTGDLVRLRRDGAIVFLGRIDTQVKIRGQRIELGEIEAVLREQPGVGEAVVTVREDGAPGDRRLVAYVVPGGAGAAGPGDAGDASTAGSGTGPGAGSDHPAFDTAALRAALKAALPDAMVPSAIVALETLPLSPNGKLDRAALPAPPRPGETGGRGAEPATPAERAIAEVWRELLDVESVGADDDFFELGGHSLVAIQVVTRLRKALPDLRGGRAIGVMDLFKNPTVRALAELVERPDAPQGPRSLLYELTRPGPRRSITYVCIPYGGGQAMVFQPLADALPEECALYAMAFPGHDPGLPDEETKPLDEIADQCVTEILEGIDGPLAIYGHCGIGGALAVEVARRLEARGRELEAVYIGAIFPFARPTGRFAGPLGRLLRTDRLRGDRAYENRMKSMGNDVSGLDEEQIRFMVRNQRQDTLIAEESFTRLLQEEITPLRAPVVSVVGEQDPATDYYGERYKEWHFLSPETALVILDEAGHYFLKYRAEDLAEILTNTHIAMGYGAAHTLDRTSRGPAAGWWIEETSVLPRETPESGAEELAGAAPGSAETRAGGDGVSAGVRAGGRTTPGTRIRERPPRRPAGGRPAPEPSMRRFMVVALAQLVSMTGTAITDFAIPVWIYLTTGSLVDFALFTALSIMPGVVAAPLIGALVDRAGKRRMMVTGACLAGGVQLALGLLLWTGNLEIWHLYPLTACLSIALIFQRLAFTTALPQLVPKQYLGHAAGVVQMVMGTSQFVAPLVAVALLSSIGLNGILVVDVASFGVLLAVLALVRFPATMAHVRRETLTAEIANGFRMSFGNRYLRAALLYFAALNVMLAALLLSISPLVLSFAPLSTAGQISFAGGVGATLGGLAVALWGGPRRRRMRGVLLATLLLSFFAVVTGLHASPLVVGAGAFGLWFSLSIVNGVFMTIVHVKVPQRFHGRVMAVNQMISWSTLPLGMAVVAPLGERLLEPLLAPGGALAPTVGAVIGVGEGRGIAFMYIVLGLGIAVHVLVSMRIPVLARFDDEVPEATPDDLVGAQALRERAGNRVSLAWSAPAFAKALTMPLSAEKAGELLGAEVERVVLRTGGEISAVYEVRCADRSLPHPDLIVKIYPDLFTARLHKEMLVYDLLRGSGVPAPAVVKWDDSKRDLPRAYLVMTKMEGRPLSEVSGSLPEAAIAGLYREMGAALRALHGVELREFGPVDGVREPSNEAYLGGQLDLRTAQFAEFGGDPDLHAEIVEYVAARRHLLARCRTPVLCHHDFHERNVMVAERDGSWHMTGVIDMENALGGDPLMDLAKTDYFAVRGDPVRRRELLAGYGELPDDWAGRVALYRLYHALDQWGWLATIGETDALAPITGEIRDCLKDSAMKDSVKEGR</sequence>
<feature type="transmembrane region" description="Helical" evidence="9">
    <location>
        <begin position="1516"/>
        <end position="1537"/>
    </location>
</feature>
<gene>
    <name evidence="12" type="ORF">Plo01_66420</name>
</gene>
<evidence type="ECO:0000256" key="2">
    <source>
        <dbReference type="ARBA" id="ARBA00004651"/>
    </source>
</evidence>
<dbReference type="InterPro" id="IPR000873">
    <property type="entry name" value="AMP-dep_synth/lig_dom"/>
</dbReference>
<comment type="subcellular location">
    <subcellularLocation>
        <location evidence="2">Cell membrane</location>
        <topology evidence="2">Multi-pass membrane protein</topology>
    </subcellularLocation>
</comment>
<dbReference type="GO" id="GO:0005829">
    <property type="term" value="C:cytosol"/>
    <property type="evidence" value="ECO:0007669"/>
    <property type="project" value="TreeGrafter"/>
</dbReference>
<dbReference type="CDD" id="cd17646">
    <property type="entry name" value="A_NRPS_AB3403-like"/>
    <property type="match status" value="1"/>
</dbReference>
<dbReference type="SUPFAM" id="SSF56112">
    <property type="entry name" value="Protein kinase-like (PK-like)"/>
    <property type="match status" value="1"/>
</dbReference>
<feature type="transmembrane region" description="Helical" evidence="9">
    <location>
        <begin position="1786"/>
        <end position="1805"/>
    </location>
</feature>
<evidence type="ECO:0000256" key="1">
    <source>
        <dbReference type="ARBA" id="ARBA00001957"/>
    </source>
</evidence>
<dbReference type="PANTHER" id="PTHR45527">
    <property type="entry name" value="NONRIBOSOMAL PEPTIDE SYNTHETASE"/>
    <property type="match status" value="1"/>
</dbReference>
<keyword evidence="13" id="KW-1185">Reference proteome</keyword>
<dbReference type="Gene3D" id="3.90.1200.10">
    <property type="match status" value="1"/>
</dbReference>
<accession>A0A8J3RSC5</accession>
<dbReference type="Gene3D" id="3.30.200.150">
    <property type="match status" value="1"/>
</dbReference>
<dbReference type="InterPro" id="IPR009081">
    <property type="entry name" value="PP-bd_ACP"/>
</dbReference>
<dbReference type="Gene3D" id="1.20.1250.20">
    <property type="entry name" value="MFS general substrate transporter like domains"/>
    <property type="match status" value="1"/>
</dbReference>
<feature type="domain" description="Carrier" evidence="10">
    <location>
        <begin position="1047"/>
        <end position="1127"/>
    </location>
</feature>
<feature type="transmembrane region" description="Helical" evidence="9">
    <location>
        <begin position="1729"/>
        <end position="1747"/>
    </location>
</feature>
<evidence type="ECO:0000259" key="10">
    <source>
        <dbReference type="PROSITE" id="PS50075"/>
    </source>
</evidence>
<proteinExistence type="predicted"/>
<evidence type="ECO:0000256" key="9">
    <source>
        <dbReference type="SAM" id="Phobius"/>
    </source>
</evidence>
<dbReference type="FunFam" id="3.40.50.980:FF:000002">
    <property type="entry name" value="Enterobactin synthetase component F"/>
    <property type="match status" value="1"/>
</dbReference>
<evidence type="ECO:0000313" key="13">
    <source>
        <dbReference type="Proteomes" id="UP000616724"/>
    </source>
</evidence>
<keyword evidence="7 9" id="KW-0472">Membrane</keyword>
<organism evidence="12 13">
    <name type="scientific">Planobispora longispora</name>
    <dbReference type="NCBI Taxonomy" id="28887"/>
    <lineage>
        <taxon>Bacteria</taxon>
        <taxon>Bacillati</taxon>
        <taxon>Actinomycetota</taxon>
        <taxon>Actinomycetes</taxon>
        <taxon>Streptosporangiales</taxon>
        <taxon>Streptosporangiaceae</taxon>
        <taxon>Planobispora</taxon>
    </lineage>
</organism>
<dbReference type="PROSITE" id="PS50075">
    <property type="entry name" value="CARRIER"/>
    <property type="match status" value="1"/>
</dbReference>
<dbReference type="Proteomes" id="UP000616724">
    <property type="component" value="Unassembled WGS sequence"/>
</dbReference>
<feature type="transmembrane region" description="Helical" evidence="9">
    <location>
        <begin position="1694"/>
        <end position="1717"/>
    </location>
</feature>
<dbReference type="Pfam" id="PF00975">
    <property type="entry name" value="Thioesterase"/>
    <property type="match status" value="1"/>
</dbReference>
<dbReference type="InterPro" id="IPR002575">
    <property type="entry name" value="Aminoglycoside_PTrfase"/>
</dbReference>
<dbReference type="NCBIfam" id="TIGR01733">
    <property type="entry name" value="AA-adenyl-dom"/>
    <property type="match status" value="1"/>
</dbReference>
<dbReference type="Pfam" id="PF00668">
    <property type="entry name" value="Condensation"/>
    <property type="match status" value="1"/>
</dbReference>
<dbReference type="RefSeq" id="WP_239317533.1">
    <property type="nucleotide sequence ID" value="NZ_BOOH01000057.1"/>
</dbReference>
<dbReference type="Pfam" id="PF07690">
    <property type="entry name" value="MFS_1"/>
    <property type="match status" value="1"/>
</dbReference>
<dbReference type="Pfam" id="PF13193">
    <property type="entry name" value="AMP-binding_C"/>
    <property type="match status" value="1"/>
</dbReference>
<feature type="domain" description="Major facilitator superfamily (MFS) profile" evidence="11">
    <location>
        <begin position="1483"/>
        <end position="1894"/>
    </location>
</feature>
<dbReference type="Gene3D" id="3.40.50.1820">
    <property type="entry name" value="alpha/beta hydrolase"/>
    <property type="match status" value="1"/>
</dbReference>
<dbReference type="SUPFAM" id="SSF103473">
    <property type="entry name" value="MFS general substrate transporter"/>
    <property type="match status" value="1"/>
</dbReference>
<name>A0A8J3RSC5_9ACTN</name>
<dbReference type="InterPro" id="IPR036259">
    <property type="entry name" value="MFS_trans_sf"/>
</dbReference>
<feature type="region of interest" description="Disordered" evidence="8">
    <location>
        <begin position="1025"/>
        <end position="1051"/>
    </location>
</feature>
<dbReference type="InterPro" id="IPR011701">
    <property type="entry name" value="MFS"/>
</dbReference>
<dbReference type="CDD" id="cd19531">
    <property type="entry name" value="LCL_NRPS-like"/>
    <property type="match status" value="1"/>
</dbReference>
<dbReference type="InterPro" id="IPR036736">
    <property type="entry name" value="ACP-like_sf"/>
</dbReference>
<dbReference type="PROSITE" id="PS00455">
    <property type="entry name" value="AMP_BINDING"/>
    <property type="match status" value="1"/>
</dbReference>
<evidence type="ECO:0008006" key="14">
    <source>
        <dbReference type="Google" id="ProtNLM"/>
    </source>
</evidence>
<dbReference type="GO" id="GO:0005886">
    <property type="term" value="C:plasma membrane"/>
    <property type="evidence" value="ECO:0007669"/>
    <property type="project" value="UniProtKB-SubCell"/>
</dbReference>
<evidence type="ECO:0000256" key="7">
    <source>
        <dbReference type="ARBA" id="ARBA00023136"/>
    </source>
</evidence>
<dbReference type="InterPro" id="IPR020802">
    <property type="entry name" value="TesA-like"/>
</dbReference>
<dbReference type="FunFam" id="2.30.38.10:FF:000001">
    <property type="entry name" value="Non-ribosomal peptide synthetase PvdI"/>
    <property type="match status" value="1"/>
</dbReference>
<dbReference type="CDD" id="cd06173">
    <property type="entry name" value="MFS_MefA_like"/>
    <property type="match status" value="1"/>
</dbReference>
<feature type="region of interest" description="Disordered" evidence="8">
    <location>
        <begin position="1418"/>
        <end position="1479"/>
    </location>
</feature>
<dbReference type="InterPro" id="IPR010071">
    <property type="entry name" value="AA_adenyl_dom"/>
</dbReference>
<dbReference type="InterPro" id="IPR023213">
    <property type="entry name" value="CAT-like_dom_sf"/>
</dbReference>
<dbReference type="GO" id="GO:0044550">
    <property type="term" value="P:secondary metabolite biosynthetic process"/>
    <property type="evidence" value="ECO:0007669"/>
    <property type="project" value="UniProtKB-ARBA"/>
</dbReference>
<feature type="transmembrane region" description="Helical" evidence="9">
    <location>
        <begin position="1642"/>
        <end position="1663"/>
    </location>
</feature>
<dbReference type="GO" id="GO:0043041">
    <property type="term" value="P:amino acid activation for nonribosomal peptide biosynthetic process"/>
    <property type="evidence" value="ECO:0007669"/>
    <property type="project" value="TreeGrafter"/>
</dbReference>
<evidence type="ECO:0000259" key="11">
    <source>
        <dbReference type="PROSITE" id="PS50850"/>
    </source>
</evidence>
<dbReference type="FunFam" id="1.10.1200.10:FF:000016">
    <property type="entry name" value="Non-ribosomal peptide synthase"/>
    <property type="match status" value="1"/>
</dbReference>
<dbReference type="Pfam" id="PF01636">
    <property type="entry name" value="APH"/>
    <property type="match status" value="1"/>
</dbReference>
<dbReference type="InterPro" id="IPR006162">
    <property type="entry name" value="Ppantetheine_attach_site"/>
</dbReference>
<dbReference type="InterPro" id="IPR020845">
    <property type="entry name" value="AMP-binding_CS"/>
</dbReference>
<protein>
    <recommendedName>
        <fullName evidence="14">Non-ribosomal peptide synthetase</fullName>
    </recommendedName>
</protein>
<dbReference type="Gene3D" id="2.30.38.10">
    <property type="entry name" value="Luciferase, Domain 3"/>
    <property type="match status" value="1"/>
</dbReference>
<dbReference type="SUPFAM" id="SSF52777">
    <property type="entry name" value="CoA-dependent acyltransferases"/>
    <property type="match status" value="2"/>
</dbReference>
<dbReference type="Pfam" id="PF00501">
    <property type="entry name" value="AMP-binding"/>
    <property type="match status" value="1"/>
</dbReference>
<dbReference type="EMBL" id="BOOH01000057">
    <property type="protein sequence ID" value="GIH80213.1"/>
    <property type="molecule type" value="Genomic_DNA"/>
</dbReference>
<dbReference type="Gene3D" id="1.10.1200.10">
    <property type="entry name" value="ACP-like"/>
    <property type="match status" value="1"/>
</dbReference>
<dbReference type="SMART" id="SM00824">
    <property type="entry name" value="PKS_TE"/>
    <property type="match status" value="1"/>
</dbReference>
<dbReference type="InterPro" id="IPR020806">
    <property type="entry name" value="PKS_PP-bd"/>
</dbReference>
<dbReference type="PROSITE" id="PS00012">
    <property type="entry name" value="PHOSPHOPANTETHEINE"/>
    <property type="match status" value="1"/>
</dbReference>
<feature type="transmembrane region" description="Helical" evidence="9">
    <location>
        <begin position="1575"/>
        <end position="1596"/>
    </location>
</feature>
<dbReference type="FunFam" id="3.30.300.30:FF:000010">
    <property type="entry name" value="Enterobactin synthetase component F"/>
    <property type="match status" value="1"/>
</dbReference>
<dbReference type="PROSITE" id="PS50850">
    <property type="entry name" value="MFS"/>
    <property type="match status" value="1"/>
</dbReference>
<comment type="cofactor">
    <cofactor evidence="1">
        <name>pantetheine 4'-phosphate</name>
        <dbReference type="ChEBI" id="CHEBI:47942"/>
    </cofactor>
</comment>
<feature type="transmembrane region" description="Helical" evidence="9">
    <location>
        <begin position="1608"/>
        <end position="1636"/>
    </location>
</feature>
<dbReference type="SMART" id="SM00823">
    <property type="entry name" value="PKS_PP"/>
    <property type="match status" value="1"/>
</dbReference>
<feature type="region of interest" description="Disordered" evidence="8">
    <location>
        <begin position="601"/>
        <end position="652"/>
    </location>
</feature>
<dbReference type="SUPFAM" id="SSF53474">
    <property type="entry name" value="alpha/beta-Hydrolases"/>
    <property type="match status" value="1"/>
</dbReference>
<dbReference type="InterPro" id="IPR020846">
    <property type="entry name" value="MFS_dom"/>
</dbReference>
<dbReference type="SUPFAM" id="SSF56801">
    <property type="entry name" value="Acetyl-CoA synthetase-like"/>
    <property type="match status" value="1"/>
</dbReference>
<feature type="transmembrane region" description="Helical" evidence="9">
    <location>
        <begin position="1817"/>
        <end position="1838"/>
    </location>
</feature>
<evidence type="ECO:0000256" key="4">
    <source>
        <dbReference type="ARBA" id="ARBA00022553"/>
    </source>
</evidence>
<keyword evidence="6 9" id="KW-1133">Transmembrane helix</keyword>
<keyword evidence="4" id="KW-0597">Phosphoprotein</keyword>
<keyword evidence="3" id="KW-0596">Phosphopantetheine</keyword>
<dbReference type="FunFam" id="3.40.50.12780:FF:000012">
    <property type="entry name" value="Non-ribosomal peptide synthetase"/>
    <property type="match status" value="1"/>
</dbReference>
<dbReference type="Pfam" id="PF00550">
    <property type="entry name" value="PP-binding"/>
    <property type="match status" value="1"/>
</dbReference>
<feature type="transmembrane region" description="Helical" evidence="9">
    <location>
        <begin position="1844"/>
        <end position="1862"/>
    </location>
</feature>
<dbReference type="GO" id="GO:0072330">
    <property type="term" value="P:monocarboxylic acid biosynthetic process"/>
    <property type="evidence" value="ECO:0007669"/>
    <property type="project" value="UniProtKB-ARBA"/>
</dbReference>
<evidence type="ECO:0000313" key="12">
    <source>
        <dbReference type="EMBL" id="GIH80213.1"/>
    </source>
</evidence>
<dbReference type="InterPro" id="IPR001242">
    <property type="entry name" value="Condensation_dom"/>
</dbReference>